<dbReference type="PROSITE" id="PS51892">
    <property type="entry name" value="SUBTILASE"/>
    <property type="match status" value="1"/>
</dbReference>
<dbReference type="PRINTS" id="PR00723">
    <property type="entry name" value="SUBTILISIN"/>
</dbReference>
<keyword evidence="4 5" id="KW-0720">Serine protease</keyword>
<dbReference type="PROSITE" id="PS00138">
    <property type="entry name" value="SUBTILASE_SER"/>
    <property type="match status" value="1"/>
</dbReference>
<dbReference type="PROSITE" id="PS00137">
    <property type="entry name" value="SUBTILASE_HIS"/>
    <property type="match status" value="1"/>
</dbReference>
<feature type="active site" description="Charge relay system" evidence="5">
    <location>
        <position position="494"/>
    </location>
</feature>
<feature type="active site" description="Charge relay system" evidence="5">
    <location>
        <position position="282"/>
    </location>
</feature>
<evidence type="ECO:0000256" key="1">
    <source>
        <dbReference type="ARBA" id="ARBA00011073"/>
    </source>
</evidence>
<gene>
    <name evidence="7" type="ORF">GJ699_14390</name>
</gene>
<dbReference type="GO" id="GO:0004252">
    <property type="term" value="F:serine-type endopeptidase activity"/>
    <property type="evidence" value="ECO:0007669"/>
    <property type="project" value="UniProtKB-UniRule"/>
</dbReference>
<comment type="caution">
    <text evidence="7">The sequence shown here is derived from an EMBL/GenBank/DDBJ whole genome shotgun (WGS) entry which is preliminary data.</text>
</comment>
<keyword evidence="8" id="KW-1185">Reference proteome</keyword>
<dbReference type="Gene3D" id="3.40.50.200">
    <property type="entry name" value="Peptidase S8/S53 domain"/>
    <property type="match status" value="1"/>
</dbReference>
<dbReference type="InterPro" id="IPR015500">
    <property type="entry name" value="Peptidase_S8_subtilisin-rel"/>
</dbReference>
<proteinExistence type="inferred from homology"/>
<name>A0A6I2KZB1_9BURK</name>
<dbReference type="InterPro" id="IPR000209">
    <property type="entry name" value="Peptidase_S8/S53_dom"/>
</dbReference>
<dbReference type="InterPro" id="IPR022398">
    <property type="entry name" value="Peptidase_S8_His-AS"/>
</dbReference>
<organism evidence="7 8">
    <name type="scientific">Duganella guangzhouensis</name>
    <dbReference type="NCBI Taxonomy" id="2666084"/>
    <lineage>
        <taxon>Bacteria</taxon>
        <taxon>Pseudomonadati</taxon>
        <taxon>Pseudomonadota</taxon>
        <taxon>Betaproteobacteria</taxon>
        <taxon>Burkholderiales</taxon>
        <taxon>Oxalobacteraceae</taxon>
        <taxon>Telluria group</taxon>
        <taxon>Duganella</taxon>
    </lineage>
</organism>
<evidence type="ECO:0000256" key="3">
    <source>
        <dbReference type="ARBA" id="ARBA00022801"/>
    </source>
</evidence>
<dbReference type="Pfam" id="PF00082">
    <property type="entry name" value="Peptidase_S8"/>
    <property type="match status" value="1"/>
</dbReference>
<dbReference type="PANTHER" id="PTHR43806:SF11">
    <property type="entry name" value="CEREVISIN-RELATED"/>
    <property type="match status" value="1"/>
</dbReference>
<feature type="domain" description="Peptidase S8/S53" evidence="6">
    <location>
        <begin position="273"/>
        <end position="509"/>
    </location>
</feature>
<evidence type="ECO:0000256" key="5">
    <source>
        <dbReference type="PROSITE-ProRule" id="PRU01240"/>
    </source>
</evidence>
<evidence type="ECO:0000313" key="7">
    <source>
        <dbReference type="EMBL" id="MRW91181.1"/>
    </source>
</evidence>
<dbReference type="InterPro" id="IPR036852">
    <property type="entry name" value="Peptidase_S8/S53_dom_sf"/>
</dbReference>
<evidence type="ECO:0000256" key="2">
    <source>
        <dbReference type="ARBA" id="ARBA00022670"/>
    </source>
</evidence>
<accession>A0A6I2KZB1</accession>
<evidence type="ECO:0000256" key="4">
    <source>
        <dbReference type="ARBA" id="ARBA00022825"/>
    </source>
</evidence>
<reference evidence="7 8" key="1">
    <citation type="submission" date="2019-11" db="EMBL/GenBank/DDBJ databases">
        <title>Novel species isolated from a subtropical stream in China.</title>
        <authorList>
            <person name="Lu H."/>
        </authorList>
    </citation>
    <scope>NUCLEOTIDE SEQUENCE [LARGE SCALE GENOMIC DNA]</scope>
    <source>
        <strain evidence="7 8">FT80W</strain>
    </source>
</reference>
<dbReference type="SUPFAM" id="SSF52743">
    <property type="entry name" value="Subtilisin-like"/>
    <property type="match status" value="1"/>
</dbReference>
<comment type="similarity">
    <text evidence="1 5">Belongs to the peptidase S8 family.</text>
</comment>
<sequence length="564" mass="59541">MPAAGGFLHPLQVQCCAQEYIMIDRTPNYGSPSGAVPVTGERRQFLIAPRRHVHAAAAGVRPPSAAELHAHVTRIPGVEICQQIPGHKQSHHLSSSEDEAVAHYVVEIDAIHAHAIRASAGGRVIVEEDLPLSYGRKHEVDATPALHPQSAFDEPQARDVVIIVHDKEGRPVPEASVTVVTDGPAATGSTDARGQVRLQLTQLREEPVRTLFVRPLNGYWNKFLHRVTLDSAAPNLVIVTPLNEPNPDVPPVAAYGWGQRLMGLTPETQGHGGKGVKVAIVDSGADASHPFLEHVRSGIDLTDGGDINSWRQDSIGHGTHCAGVIGARLDQGASPEAGAMRGFAPEAEIHALKIFPGGQFSALVKALNYCIDHEIDVVNLSLGAPQISEAVEQKLIEAAHAGVAVIVAAGNSGGPVQYPAQSRYVLAVSALGMRHALPLDTWEQSQVVAGSETQDGFFSPQFSCFGPQVAVCAPGVGIVSTVPGNRYASDSGTSMAAPHVAGLAALLLSDPALAGYFGPRGPTRVTALFRLIKLLCSPVSLSDSDNRFGAGLPQLHNLRRLLGT</sequence>
<dbReference type="AlphaFoldDB" id="A0A6I2KZB1"/>
<dbReference type="InterPro" id="IPR050131">
    <property type="entry name" value="Peptidase_S8_subtilisin-like"/>
</dbReference>
<keyword evidence="2 5" id="KW-0645">Protease</keyword>
<dbReference type="InterPro" id="IPR023828">
    <property type="entry name" value="Peptidase_S8_Ser-AS"/>
</dbReference>
<evidence type="ECO:0000313" key="8">
    <source>
        <dbReference type="Proteomes" id="UP000433309"/>
    </source>
</evidence>
<dbReference type="GO" id="GO:0006508">
    <property type="term" value="P:proteolysis"/>
    <property type="evidence" value="ECO:0007669"/>
    <property type="project" value="UniProtKB-KW"/>
</dbReference>
<dbReference type="Proteomes" id="UP000433309">
    <property type="component" value="Unassembled WGS sequence"/>
</dbReference>
<keyword evidence="3 5" id="KW-0378">Hydrolase</keyword>
<dbReference type="EMBL" id="WKJK01000006">
    <property type="protein sequence ID" value="MRW91181.1"/>
    <property type="molecule type" value="Genomic_DNA"/>
</dbReference>
<dbReference type="PANTHER" id="PTHR43806">
    <property type="entry name" value="PEPTIDASE S8"/>
    <property type="match status" value="1"/>
</dbReference>
<evidence type="ECO:0000259" key="6">
    <source>
        <dbReference type="Pfam" id="PF00082"/>
    </source>
</evidence>
<feature type="active site" description="Charge relay system" evidence="5">
    <location>
        <position position="317"/>
    </location>
</feature>
<protein>
    <submittedName>
        <fullName evidence="7">S8 family serine peptidase</fullName>
    </submittedName>
</protein>